<dbReference type="Proteomes" id="UP000887565">
    <property type="component" value="Unplaced"/>
</dbReference>
<evidence type="ECO:0000313" key="1">
    <source>
        <dbReference type="Proteomes" id="UP000887565"/>
    </source>
</evidence>
<organism evidence="1 2">
    <name type="scientific">Romanomermis culicivorax</name>
    <name type="common">Nematode worm</name>
    <dbReference type="NCBI Taxonomy" id="13658"/>
    <lineage>
        <taxon>Eukaryota</taxon>
        <taxon>Metazoa</taxon>
        <taxon>Ecdysozoa</taxon>
        <taxon>Nematoda</taxon>
        <taxon>Enoplea</taxon>
        <taxon>Dorylaimia</taxon>
        <taxon>Mermithida</taxon>
        <taxon>Mermithoidea</taxon>
        <taxon>Mermithidae</taxon>
        <taxon>Romanomermis</taxon>
    </lineage>
</organism>
<name>A0A915I709_ROMCU</name>
<reference evidence="2" key="1">
    <citation type="submission" date="2022-11" db="UniProtKB">
        <authorList>
            <consortium name="WormBaseParasite"/>
        </authorList>
    </citation>
    <scope>IDENTIFICATION</scope>
</reference>
<dbReference type="WBParaSite" id="nRc.2.0.1.t09552-RA">
    <property type="protein sequence ID" value="nRc.2.0.1.t09552-RA"/>
    <property type="gene ID" value="nRc.2.0.1.g09552"/>
</dbReference>
<proteinExistence type="predicted"/>
<accession>A0A915I709</accession>
<sequence>MLAGIENHQNQLRSEQSCTMALVIPNKNLQTQHHFLIKRKTISFMVQPNISVATGLPPSPPPLVCQLPPIFSSSINAQEWYAAWVNSSECQNDVSFFMEGPESDSIATREFDKVRLQKTSEYLISYPKLRHGEGYFECGLSLLGGRTLWNSVLKTFSKHFYTSLLDNSTMEQKKEYTCLDGCQARK</sequence>
<evidence type="ECO:0000313" key="2">
    <source>
        <dbReference type="WBParaSite" id="nRc.2.0.1.t09552-RA"/>
    </source>
</evidence>
<keyword evidence="1" id="KW-1185">Reference proteome</keyword>
<dbReference type="AlphaFoldDB" id="A0A915I709"/>
<protein>
    <submittedName>
        <fullName evidence="2">Uncharacterized protein</fullName>
    </submittedName>
</protein>